<accession>A0A7L0CJF8</accession>
<evidence type="ECO:0000256" key="3">
    <source>
        <dbReference type="ARBA" id="ARBA00008836"/>
    </source>
</evidence>
<proteinExistence type="inferred from homology"/>
<keyword evidence="12" id="KW-0804">Transcription</keyword>
<evidence type="ECO:0000256" key="2">
    <source>
        <dbReference type="ARBA" id="ARBA00004345"/>
    </source>
</evidence>
<dbReference type="GO" id="GO:0030017">
    <property type="term" value="C:sarcomere"/>
    <property type="evidence" value="ECO:0007669"/>
    <property type="project" value="UniProtKB-SubCell"/>
</dbReference>
<comment type="caution">
    <text evidence="16">The sequence shown here is derived from an EMBL/GenBank/DDBJ whole genome shotgun (WGS) entry which is preliminary data.</text>
</comment>
<reference evidence="16 17" key="1">
    <citation type="submission" date="2019-09" db="EMBL/GenBank/DDBJ databases">
        <title>Bird 10,000 Genomes (B10K) Project - Family phase.</title>
        <authorList>
            <person name="Zhang G."/>
        </authorList>
    </citation>
    <scope>NUCLEOTIDE SEQUENCE [LARGE SCALE GENOMIC DNA]</scope>
    <source>
        <strain evidence="16">B10K-DU-006-20</strain>
        <tissue evidence="16">Mixed tissue sample</tissue>
    </source>
</reference>
<evidence type="ECO:0000256" key="11">
    <source>
        <dbReference type="ARBA" id="ARBA00023159"/>
    </source>
</evidence>
<evidence type="ECO:0000256" key="9">
    <source>
        <dbReference type="ARBA" id="ARBA00023054"/>
    </source>
</evidence>
<organism evidence="16 17">
    <name type="scientific">Rostratula benghalensis</name>
    <name type="common">greater painted-snipe</name>
    <dbReference type="NCBI Taxonomy" id="118793"/>
    <lineage>
        <taxon>Eukaryota</taxon>
        <taxon>Metazoa</taxon>
        <taxon>Chordata</taxon>
        <taxon>Craniata</taxon>
        <taxon>Vertebrata</taxon>
        <taxon>Euteleostomi</taxon>
        <taxon>Archelosauria</taxon>
        <taxon>Archosauria</taxon>
        <taxon>Dinosauria</taxon>
        <taxon>Saurischia</taxon>
        <taxon>Theropoda</taxon>
        <taxon>Coelurosauria</taxon>
        <taxon>Aves</taxon>
        <taxon>Neognathae</taxon>
        <taxon>Neoaves</taxon>
        <taxon>Charadriiformes</taxon>
        <taxon>Rostratulidae</taxon>
        <taxon>Rostratula</taxon>
    </lineage>
</organism>
<dbReference type="PANTHER" id="PTHR15240:SF4">
    <property type="entry name" value="CAVEOLAE-ASSOCIATED PROTEIN 4"/>
    <property type="match status" value="1"/>
</dbReference>
<evidence type="ECO:0000256" key="14">
    <source>
        <dbReference type="SAM" id="Coils"/>
    </source>
</evidence>
<evidence type="ECO:0000256" key="7">
    <source>
        <dbReference type="ARBA" id="ARBA00022782"/>
    </source>
</evidence>
<keyword evidence="9 14" id="KW-0175">Coiled coil</keyword>
<feature type="region of interest" description="Disordered" evidence="15">
    <location>
        <begin position="1"/>
        <end position="27"/>
    </location>
</feature>
<evidence type="ECO:0000256" key="5">
    <source>
        <dbReference type="ARBA" id="ARBA00022490"/>
    </source>
</evidence>
<comment type="subcellular location">
    <subcellularLocation>
        <location evidence="1">Cytoplasm</location>
        <location evidence="1">Myofibril</location>
        <location evidence="1">Sarcomere</location>
    </subcellularLocation>
    <subcellularLocation>
        <location evidence="2">Membrane</location>
        <location evidence="2">Caveola</location>
    </subcellularLocation>
</comment>
<evidence type="ECO:0000313" key="16">
    <source>
        <dbReference type="EMBL" id="NXJ59232.1"/>
    </source>
</evidence>
<keyword evidence="8" id="KW-0805">Transcription regulation</keyword>
<dbReference type="GO" id="GO:0007517">
    <property type="term" value="P:muscle organ development"/>
    <property type="evidence" value="ECO:0007669"/>
    <property type="project" value="UniProtKB-KW"/>
</dbReference>
<evidence type="ECO:0000256" key="4">
    <source>
        <dbReference type="ARBA" id="ARBA00022473"/>
    </source>
</evidence>
<feature type="region of interest" description="Disordered" evidence="15">
    <location>
        <begin position="259"/>
        <end position="285"/>
    </location>
</feature>
<dbReference type="InterPro" id="IPR026752">
    <property type="entry name" value="Cavin_fam"/>
</dbReference>
<keyword evidence="17" id="KW-1185">Reference proteome</keyword>
<evidence type="ECO:0000256" key="13">
    <source>
        <dbReference type="ARBA" id="ARBA00030534"/>
    </source>
</evidence>
<dbReference type="Proteomes" id="UP000545435">
    <property type="component" value="Unassembled WGS sequence"/>
</dbReference>
<dbReference type="PANTHER" id="PTHR15240">
    <property type="entry name" value="CAVIN"/>
    <property type="match status" value="1"/>
</dbReference>
<comment type="similarity">
    <text evidence="3">Belongs to the CAVIN family.</text>
</comment>
<sequence>MDRPETTPDPDRPPQNRLSGLSEEEEEQDAAYTIVTVLDKVATIVDSVQASQKRMEERHREMENAVKTIQIDVLKLAQAQGNTGHTVTKLLEKTRKVSSTVKEVRARVERQSAGVRKVEAKQQEMLRKNKFRVVIYQEETECPSSLSVIKERTPGEALEDDFFPPDDLSSDEEYYIEESKATQFKKSGMRRIDDIKKAFSRENIQKTRQNFGNKVTRLRTRIVTPERRERIRQSGERLRQSGIRIKKTISQAAPTKETFKIHKKGKERTGAEGEEGIQEPGAHITSELAAAEPFTEEISYTEVITKVKKDKNSATKGASPSTEKGVTIPEVFLKQEGKEGGGGDDVPLLDLKQSA</sequence>
<dbReference type="GO" id="GO:0010468">
    <property type="term" value="P:regulation of gene expression"/>
    <property type="evidence" value="ECO:0007669"/>
    <property type="project" value="TreeGrafter"/>
</dbReference>
<keyword evidence="6" id="KW-0517">Myogenesis</keyword>
<feature type="compositionally biased region" description="Basic and acidic residues" evidence="15">
    <location>
        <begin position="1"/>
        <end position="14"/>
    </location>
</feature>
<dbReference type="GO" id="GO:0030154">
    <property type="term" value="P:cell differentiation"/>
    <property type="evidence" value="ECO:0007669"/>
    <property type="project" value="UniProtKB-KW"/>
</dbReference>
<dbReference type="AlphaFoldDB" id="A0A7L0CJF8"/>
<keyword evidence="7" id="KW-0221">Differentiation</keyword>
<keyword evidence="5" id="KW-0963">Cytoplasm</keyword>
<evidence type="ECO:0000256" key="12">
    <source>
        <dbReference type="ARBA" id="ARBA00023163"/>
    </source>
</evidence>
<keyword evidence="11" id="KW-0010">Activator</keyword>
<evidence type="ECO:0000256" key="6">
    <source>
        <dbReference type="ARBA" id="ARBA00022541"/>
    </source>
</evidence>
<dbReference type="GO" id="GO:0005901">
    <property type="term" value="C:caveola"/>
    <property type="evidence" value="ECO:0007669"/>
    <property type="project" value="UniProtKB-SubCell"/>
</dbReference>
<keyword evidence="4" id="KW-0217">Developmental protein</keyword>
<feature type="region of interest" description="Disordered" evidence="15">
    <location>
        <begin position="307"/>
        <end position="355"/>
    </location>
</feature>
<evidence type="ECO:0000256" key="1">
    <source>
        <dbReference type="ARBA" id="ARBA00004204"/>
    </source>
</evidence>
<evidence type="ECO:0000256" key="15">
    <source>
        <dbReference type="SAM" id="MobiDB-lite"/>
    </source>
</evidence>
<feature type="compositionally biased region" description="Low complexity" evidence="15">
    <location>
        <begin position="345"/>
        <end position="355"/>
    </location>
</feature>
<evidence type="ECO:0000313" key="17">
    <source>
        <dbReference type="Proteomes" id="UP000545435"/>
    </source>
</evidence>
<dbReference type="EMBL" id="VXAI01000002">
    <property type="protein sequence ID" value="NXJ59232.1"/>
    <property type="molecule type" value="Genomic_DNA"/>
</dbReference>
<evidence type="ECO:0000256" key="10">
    <source>
        <dbReference type="ARBA" id="ARBA00023136"/>
    </source>
</evidence>
<feature type="non-terminal residue" evidence="16">
    <location>
        <position position="355"/>
    </location>
</feature>
<gene>
    <name evidence="16" type="primary">Cavin4</name>
    <name evidence="16" type="ORF">ROSBEN_R11962</name>
</gene>
<feature type="compositionally biased region" description="Polar residues" evidence="15">
    <location>
        <begin position="314"/>
        <end position="324"/>
    </location>
</feature>
<evidence type="ECO:0000256" key="8">
    <source>
        <dbReference type="ARBA" id="ARBA00023015"/>
    </source>
</evidence>
<keyword evidence="10" id="KW-0472">Membrane</keyword>
<name>A0A7L0CJF8_9CHAR</name>
<dbReference type="Pfam" id="PF15237">
    <property type="entry name" value="PTRF_SDPR"/>
    <property type="match status" value="1"/>
</dbReference>
<feature type="non-terminal residue" evidence="16">
    <location>
        <position position="1"/>
    </location>
</feature>
<feature type="coiled-coil region" evidence="14">
    <location>
        <begin position="45"/>
        <end position="72"/>
    </location>
</feature>
<protein>
    <recommendedName>
        <fullName evidence="13">Muscle-restricted coiled-coil protein</fullName>
    </recommendedName>
</protein>